<proteinExistence type="predicted"/>
<dbReference type="STRING" id="1086013.SAMN05421774_101786"/>
<dbReference type="PANTHER" id="PTHR42685:SF22">
    <property type="entry name" value="CONDITIONED MEDIUM FACTOR RECEPTOR 1"/>
    <property type="match status" value="1"/>
</dbReference>
<dbReference type="AlphaFoldDB" id="A0A1N7KZC0"/>
<protein>
    <submittedName>
        <fullName evidence="1">Geranylgeranyl reductase family</fullName>
    </submittedName>
</protein>
<dbReference type="PANTHER" id="PTHR42685">
    <property type="entry name" value="GERANYLGERANYL DIPHOSPHATE REDUCTASE"/>
    <property type="match status" value="1"/>
</dbReference>
<dbReference type="GO" id="GO:0016628">
    <property type="term" value="F:oxidoreductase activity, acting on the CH-CH group of donors, NAD or NADP as acceptor"/>
    <property type="evidence" value="ECO:0007669"/>
    <property type="project" value="InterPro"/>
</dbReference>
<dbReference type="RefSeq" id="WP_076528847.1">
    <property type="nucleotide sequence ID" value="NZ_BMEH01000001.1"/>
</dbReference>
<dbReference type="Pfam" id="PF12831">
    <property type="entry name" value="FAD_oxidored"/>
    <property type="match status" value="1"/>
</dbReference>
<dbReference type="EMBL" id="FTOT01000001">
    <property type="protein sequence ID" value="SIS66911.1"/>
    <property type="molecule type" value="Genomic_DNA"/>
</dbReference>
<sequence length="389" mass="41302">MSGAARFDLIVVGAGPAGSAAAVTAGRAGLSVALIDRAPFPRDKLCGGAVSGRAQQQLAQVFGRLPDDLMRWVGRANLLHQGHHIAALSFDRPFGMTMRQDFDAALHDRALQAGAVDYSGRRIARMDLENGLLSLSDGTTLGAPLIIGADGVNSVVARRLWGRAQDPSRLALALEVEVRRPCGRAAMEVDLGAANWGYGWAFPKRNGLTLGVGGLVSRNPALRAVMEDWLVRHGAAGTVRVKGHHLPFGAFPAVPGEGRVLLAGDAAGLVDPLTGEGIAWAIHSGALAAQAAIRALAQEAPGAALRHYTAALAPVHGELRRARLCRGVLYARPLRGAVARRVLAHPGVQARYVQLLEGQLDYADLEARSFLRLVRRLALPALDRWFPPR</sequence>
<dbReference type="InterPro" id="IPR050407">
    <property type="entry name" value="Geranylgeranyl_reductase"/>
</dbReference>
<dbReference type="Gene3D" id="3.50.50.60">
    <property type="entry name" value="FAD/NAD(P)-binding domain"/>
    <property type="match status" value="1"/>
</dbReference>
<organism evidence="1 2">
    <name type="scientific">Gemmobacter megaterium</name>
    <dbReference type="NCBI Taxonomy" id="1086013"/>
    <lineage>
        <taxon>Bacteria</taxon>
        <taxon>Pseudomonadati</taxon>
        <taxon>Pseudomonadota</taxon>
        <taxon>Alphaproteobacteria</taxon>
        <taxon>Rhodobacterales</taxon>
        <taxon>Paracoccaceae</taxon>
        <taxon>Gemmobacter</taxon>
    </lineage>
</organism>
<dbReference type="OrthoDB" id="417034at2"/>
<evidence type="ECO:0000313" key="1">
    <source>
        <dbReference type="EMBL" id="SIS66911.1"/>
    </source>
</evidence>
<dbReference type="NCBIfam" id="TIGR02032">
    <property type="entry name" value="GG-red-SF"/>
    <property type="match status" value="1"/>
</dbReference>
<name>A0A1N7KZC0_9RHOB</name>
<keyword evidence="2" id="KW-1185">Reference proteome</keyword>
<dbReference type="InterPro" id="IPR036188">
    <property type="entry name" value="FAD/NAD-bd_sf"/>
</dbReference>
<dbReference type="SUPFAM" id="SSF51905">
    <property type="entry name" value="FAD/NAD(P)-binding domain"/>
    <property type="match status" value="1"/>
</dbReference>
<dbReference type="PRINTS" id="PR00420">
    <property type="entry name" value="RNGMNOXGNASE"/>
</dbReference>
<dbReference type="InterPro" id="IPR011777">
    <property type="entry name" value="Geranylgeranyl_Rdtase_fam"/>
</dbReference>
<dbReference type="Proteomes" id="UP000186141">
    <property type="component" value="Unassembled WGS sequence"/>
</dbReference>
<accession>A0A1N7KZC0</accession>
<evidence type="ECO:0000313" key="2">
    <source>
        <dbReference type="Proteomes" id="UP000186141"/>
    </source>
</evidence>
<reference evidence="1 2" key="1">
    <citation type="submission" date="2017-01" db="EMBL/GenBank/DDBJ databases">
        <authorList>
            <person name="Mah S.A."/>
            <person name="Swanson W.J."/>
            <person name="Moy G.W."/>
            <person name="Vacquier V.D."/>
        </authorList>
    </citation>
    <scope>NUCLEOTIDE SEQUENCE [LARGE SCALE GENOMIC DNA]</scope>
    <source>
        <strain evidence="1 2">DSM 26375</strain>
    </source>
</reference>
<gene>
    <name evidence="1" type="ORF">SAMN05421774_101786</name>
</gene>